<evidence type="ECO:0000313" key="2">
    <source>
        <dbReference type="Proteomes" id="UP000199137"/>
    </source>
</evidence>
<dbReference type="EMBL" id="FOWC01000009">
    <property type="protein sequence ID" value="SFQ19029.1"/>
    <property type="molecule type" value="Genomic_DNA"/>
</dbReference>
<accession>A0A1I5WHC4</accession>
<organism evidence="1 2">
    <name type="scientific">Amycolatopsis rubida</name>
    <dbReference type="NCBI Taxonomy" id="112413"/>
    <lineage>
        <taxon>Bacteria</taxon>
        <taxon>Bacillati</taxon>
        <taxon>Actinomycetota</taxon>
        <taxon>Actinomycetes</taxon>
        <taxon>Pseudonocardiales</taxon>
        <taxon>Pseudonocardiaceae</taxon>
        <taxon>Amycolatopsis</taxon>
    </lineage>
</organism>
<protein>
    <submittedName>
        <fullName evidence="1">Uncharacterized protein</fullName>
    </submittedName>
</protein>
<dbReference type="Proteomes" id="UP000199137">
    <property type="component" value="Unassembled WGS sequence"/>
</dbReference>
<dbReference type="AlphaFoldDB" id="A0A1I5WHC4"/>
<name>A0A1I5WHC4_9PSEU</name>
<evidence type="ECO:0000313" key="1">
    <source>
        <dbReference type="EMBL" id="SFQ19029.1"/>
    </source>
</evidence>
<gene>
    <name evidence="1" type="ORF">SAMN05421854_109226</name>
</gene>
<proteinExistence type="predicted"/>
<sequence length="53" mass="6171">MRHLVEPLQGGVSAVLLDIFLEQSEALTDTRSGRRFGARPVALEFFEYYRWNQ</sequence>
<reference evidence="1 2" key="1">
    <citation type="submission" date="2016-10" db="EMBL/GenBank/DDBJ databases">
        <authorList>
            <person name="de Groot N.N."/>
        </authorList>
    </citation>
    <scope>NUCLEOTIDE SEQUENCE [LARGE SCALE GENOMIC DNA]</scope>
    <source>
        <strain evidence="1 2">DSM 44637</strain>
    </source>
</reference>